<evidence type="ECO:0000256" key="4">
    <source>
        <dbReference type="SAM" id="MobiDB-lite"/>
    </source>
</evidence>
<keyword evidence="2 3" id="KW-0413">Isomerase</keyword>
<dbReference type="PROSITE" id="PS01149">
    <property type="entry name" value="PSI_RSU"/>
    <property type="match status" value="1"/>
</dbReference>
<dbReference type="Gene3D" id="3.30.70.580">
    <property type="entry name" value="Pseudouridine synthase I, catalytic domain, N-terminal subdomain"/>
    <property type="match status" value="1"/>
</dbReference>
<organism evidence="6 7">
    <name type="scientific">Thalassospira indica</name>
    <dbReference type="NCBI Taxonomy" id="1891279"/>
    <lineage>
        <taxon>Bacteria</taxon>
        <taxon>Pseudomonadati</taxon>
        <taxon>Pseudomonadota</taxon>
        <taxon>Alphaproteobacteria</taxon>
        <taxon>Rhodospirillales</taxon>
        <taxon>Thalassospiraceae</taxon>
        <taxon>Thalassospira</taxon>
    </lineage>
</organism>
<dbReference type="PANTHER" id="PTHR47683">
    <property type="entry name" value="PSEUDOURIDINE SYNTHASE FAMILY PROTEIN-RELATED"/>
    <property type="match status" value="1"/>
</dbReference>
<comment type="similarity">
    <text evidence="1 3">Belongs to the pseudouridine synthase RsuA family.</text>
</comment>
<dbReference type="InterPro" id="IPR042092">
    <property type="entry name" value="PsdUridine_s_RsuA/RluB/E/F_cat"/>
</dbReference>
<dbReference type="CDD" id="cd02566">
    <property type="entry name" value="PseudoU_synth_RluE"/>
    <property type="match status" value="1"/>
</dbReference>
<dbReference type="SUPFAM" id="SSF55120">
    <property type="entry name" value="Pseudouridine synthase"/>
    <property type="match status" value="1"/>
</dbReference>
<feature type="compositionally biased region" description="Basic and acidic residues" evidence="4">
    <location>
        <begin position="216"/>
        <end position="228"/>
    </location>
</feature>
<dbReference type="InterPro" id="IPR018496">
    <property type="entry name" value="PsdUridine_synth_RsuA/RluB_CS"/>
</dbReference>
<dbReference type="Gene3D" id="3.30.70.1560">
    <property type="entry name" value="Alpha-L RNA-binding motif"/>
    <property type="match status" value="1"/>
</dbReference>
<dbReference type="PANTHER" id="PTHR47683:SF2">
    <property type="entry name" value="RNA-BINDING S4 DOMAIN-CONTAINING PROTEIN"/>
    <property type="match status" value="1"/>
</dbReference>
<dbReference type="InterPro" id="IPR006145">
    <property type="entry name" value="PsdUridine_synth_RsuA/RluA"/>
</dbReference>
<gene>
    <name evidence="6" type="ORF">DY252_20430</name>
</gene>
<dbReference type="InterPro" id="IPR050343">
    <property type="entry name" value="RsuA_PseudoU_synthase"/>
</dbReference>
<feature type="domain" description="Pseudouridine synthase RsuA/RluA-like" evidence="5">
    <location>
        <begin position="6"/>
        <end position="153"/>
    </location>
</feature>
<feature type="compositionally biased region" description="Basic residues" evidence="4">
    <location>
        <begin position="231"/>
        <end position="250"/>
    </location>
</feature>
<evidence type="ECO:0000256" key="3">
    <source>
        <dbReference type="RuleBase" id="RU003887"/>
    </source>
</evidence>
<dbReference type="EMBL" id="CP031555">
    <property type="protein sequence ID" value="AXO16336.1"/>
    <property type="molecule type" value="Genomic_DNA"/>
</dbReference>
<protein>
    <recommendedName>
        <fullName evidence="3">Pseudouridine synthase</fullName>
        <ecNumber evidence="3">5.4.99.-</ecNumber>
    </recommendedName>
</protein>
<name>A0ABN5NJ59_9PROT</name>
<keyword evidence="7" id="KW-1185">Reference proteome</keyword>
<evidence type="ECO:0000313" key="7">
    <source>
        <dbReference type="Proteomes" id="UP000256971"/>
    </source>
</evidence>
<dbReference type="EC" id="5.4.99.-" evidence="3"/>
<accession>A0ABN5NJ59</accession>
<sequence>MRAMAQLILFNKPYGVLTQFTDRENGRATLADYIDLPGVYAAGRLDRDSEGLLLLTDNGPLNAQIAHPKFKKPKTYLVQVDGEPTDAALDALRSGVELKDGMTLPAKVRRIDEPAGLWERDPPVRYRKEIPTSWIELTITEGKNRQVRRMTAAVGFPTLRLIRHAIGDWTLDGLAPGEWKVIEVDAPPATHRRLSPGSAKPPRRNQVPDVTNAPNADDKANIAREGVKAGKGPRKGGYKPARHRSRPKKG</sequence>
<dbReference type="InterPro" id="IPR020094">
    <property type="entry name" value="TruA/RsuA/RluB/E/F_N"/>
</dbReference>
<evidence type="ECO:0000313" key="6">
    <source>
        <dbReference type="EMBL" id="AXO16336.1"/>
    </source>
</evidence>
<feature type="region of interest" description="Disordered" evidence="4">
    <location>
        <begin position="189"/>
        <end position="250"/>
    </location>
</feature>
<proteinExistence type="inferred from homology"/>
<evidence type="ECO:0000256" key="1">
    <source>
        <dbReference type="ARBA" id="ARBA00008348"/>
    </source>
</evidence>
<evidence type="ECO:0000256" key="2">
    <source>
        <dbReference type="ARBA" id="ARBA00023235"/>
    </source>
</evidence>
<evidence type="ECO:0000259" key="5">
    <source>
        <dbReference type="Pfam" id="PF00849"/>
    </source>
</evidence>
<dbReference type="InterPro" id="IPR000748">
    <property type="entry name" value="PsdUridine_synth_RsuA/RluB/E/F"/>
</dbReference>
<reference evidence="6 7" key="1">
    <citation type="submission" date="2018-08" db="EMBL/GenBank/DDBJ databases">
        <title>Complete genome sequence of type strain Thalassospira indica MCCC 1A01103T, isolated from isolated from deep seawater of the Indian Ocean.</title>
        <authorList>
            <person name="Liu Y."/>
        </authorList>
    </citation>
    <scope>NUCLEOTIDE SEQUENCE [LARGE SCALE GENOMIC DNA]</scope>
    <source>
        <strain evidence="6 7">PB8BT</strain>
    </source>
</reference>
<dbReference type="Pfam" id="PF00849">
    <property type="entry name" value="PseudoU_synth_2"/>
    <property type="match status" value="1"/>
</dbReference>
<dbReference type="InterPro" id="IPR020103">
    <property type="entry name" value="PsdUridine_synth_cat_dom_sf"/>
</dbReference>
<dbReference type="NCBIfam" id="TIGR00093">
    <property type="entry name" value="pseudouridine synthase"/>
    <property type="match status" value="1"/>
</dbReference>
<dbReference type="Proteomes" id="UP000256971">
    <property type="component" value="Chromosome"/>
</dbReference>